<keyword evidence="2" id="KW-1185">Reference proteome</keyword>
<proteinExistence type="predicted"/>
<accession>A0ACB6R3T8</accession>
<evidence type="ECO:0000313" key="1">
    <source>
        <dbReference type="EMBL" id="KAF2472987.1"/>
    </source>
</evidence>
<dbReference type="Proteomes" id="UP000799755">
    <property type="component" value="Unassembled WGS sequence"/>
</dbReference>
<protein>
    <submittedName>
        <fullName evidence="1">Uncharacterized protein</fullName>
    </submittedName>
</protein>
<gene>
    <name evidence="1" type="ORF">BDR25DRAFT_13038</name>
</gene>
<name>A0ACB6R3T8_9PLEO</name>
<evidence type="ECO:0000313" key="2">
    <source>
        <dbReference type="Proteomes" id="UP000799755"/>
    </source>
</evidence>
<sequence length="178" mass="19562">MSPPRVCGKGSFDNRSSQSLGRYSAWRRTLLAATGHSIAPTEFPKGRSSSGFMEITQSPRVSTSIHPLHLNLKLNSFSQPQPNLFGNLRCSRCQQSRSCSQASQRRGRSKDKLPCQNAALFSLGSPPTSENSLLPFVEQSSSIPPKTLHTSPDSNSKDTIPTPISTDMRDPRIDYENV</sequence>
<dbReference type="EMBL" id="MU003501">
    <property type="protein sequence ID" value="KAF2472987.1"/>
    <property type="molecule type" value="Genomic_DNA"/>
</dbReference>
<reference evidence="1" key="1">
    <citation type="journal article" date="2020" name="Stud. Mycol.">
        <title>101 Dothideomycetes genomes: a test case for predicting lifestyles and emergence of pathogens.</title>
        <authorList>
            <person name="Haridas S."/>
            <person name="Albert R."/>
            <person name="Binder M."/>
            <person name="Bloem J."/>
            <person name="Labutti K."/>
            <person name="Salamov A."/>
            <person name="Andreopoulos B."/>
            <person name="Baker S."/>
            <person name="Barry K."/>
            <person name="Bills G."/>
            <person name="Bluhm B."/>
            <person name="Cannon C."/>
            <person name="Castanera R."/>
            <person name="Culley D."/>
            <person name="Daum C."/>
            <person name="Ezra D."/>
            <person name="Gonzalez J."/>
            <person name="Henrissat B."/>
            <person name="Kuo A."/>
            <person name="Liang C."/>
            <person name="Lipzen A."/>
            <person name="Lutzoni F."/>
            <person name="Magnuson J."/>
            <person name="Mondo S."/>
            <person name="Nolan M."/>
            <person name="Ohm R."/>
            <person name="Pangilinan J."/>
            <person name="Park H.-J."/>
            <person name="Ramirez L."/>
            <person name="Alfaro M."/>
            <person name="Sun H."/>
            <person name="Tritt A."/>
            <person name="Yoshinaga Y."/>
            <person name="Zwiers L.-H."/>
            <person name="Turgeon B."/>
            <person name="Goodwin S."/>
            <person name="Spatafora J."/>
            <person name="Crous P."/>
            <person name="Grigoriev I."/>
        </authorList>
    </citation>
    <scope>NUCLEOTIDE SEQUENCE</scope>
    <source>
        <strain evidence="1">ATCC 200398</strain>
    </source>
</reference>
<organism evidence="1 2">
    <name type="scientific">Lindgomyces ingoldianus</name>
    <dbReference type="NCBI Taxonomy" id="673940"/>
    <lineage>
        <taxon>Eukaryota</taxon>
        <taxon>Fungi</taxon>
        <taxon>Dikarya</taxon>
        <taxon>Ascomycota</taxon>
        <taxon>Pezizomycotina</taxon>
        <taxon>Dothideomycetes</taxon>
        <taxon>Pleosporomycetidae</taxon>
        <taxon>Pleosporales</taxon>
        <taxon>Lindgomycetaceae</taxon>
        <taxon>Lindgomyces</taxon>
    </lineage>
</organism>
<comment type="caution">
    <text evidence="1">The sequence shown here is derived from an EMBL/GenBank/DDBJ whole genome shotgun (WGS) entry which is preliminary data.</text>
</comment>